<evidence type="ECO:0000256" key="1">
    <source>
        <dbReference type="SAM" id="MobiDB-lite"/>
    </source>
</evidence>
<accession>A0ABX0ABZ5</accession>
<keyword evidence="2" id="KW-0812">Transmembrane</keyword>
<proteinExistence type="predicted"/>
<comment type="caution">
    <text evidence="3">The sequence shown here is derived from an EMBL/GenBank/DDBJ whole genome shotgun (WGS) entry which is preliminary data.</text>
</comment>
<evidence type="ECO:0000313" key="4">
    <source>
        <dbReference type="Proteomes" id="UP001429354"/>
    </source>
</evidence>
<organism evidence="3 4">
    <name type="scientific">Pseudoxanthomonas gei</name>
    <dbReference type="NCBI Taxonomy" id="1383030"/>
    <lineage>
        <taxon>Bacteria</taxon>
        <taxon>Pseudomonadati</taxon>
        <taxon>Pseudomonadota</taxon>
        <taxon>Gammaproteobacteria</taxon>
        <taxon>Lysobacterales</taxon>
        <taxon>Lysobacteraceae</taxon>
        <taxon>Pseudoxanthomonas</taxon>
    </lineage>
</organism>
<feature type="region of interest" description="Disordered" evidence="1">
    <location>
        <begin position="176"/>
        <end position="195"/>
    </location>
</feature>
<keyword evidence="2" id="KW-1133">Transmembrane helix</keyword>
<reference evidence="3 4" key="1">
    <citation type="submission" date="2018-07" db="EMBL/GenBank/DDBJ databases">
        <title>Whole genome Sequencing of Pseudoxanthomonas gei KCTC 32298 (T).</title>
        <authorList>
            <person name="Kumar S."/>
            <person name="Bansal K."/>
            <person name="Kaur A."/>
            <person name="Patil P."/>
            <person name="Sharma S."/>
            <person name="Patil P.B."/>
        </authorList>
    </citation>
    <scope>NUCLEOTIDE SEQUENCE [LARGE SCALE GENOMIC DNA]</scope>
    <source>
        <strain evidence="3 4">KCTC 32298</strain>
    </source>
</reference>
<dbReference type="Proteomes" id="UP001429354">
    <property type="component" value="Unassembled WGS sequence"/>
</dbReference>
<feature type="transmembrane region" description="Helical" evidence="2">
    <location>
        <begin position="256"/>
        <end position="277"/>
    </location>
</feature>
<gene>
    <name evidence="3" type="ORF">DT603_09595</name>
</gene>
<evidence type="ECO:0000256" key="2">
    <source>
        <dbReference type="SAM" id="Phobius"/>
    </source>
</evidence>
<feature type="transmembrane region" description="Helical" evidence="2">
    <location>
        <begin position="362"/>
        <end position="382"/>
    </location>
</feature>
<dbReference type="InterPro" id="IPR022134">
    <property type="entry name" value="DUF3667"/>
</dbReference>
<keyword evidence="4" id="KW-1185">Reference proteome</keyword>
<feature type="transmembrane region" description="Helical" evidence="2">
    <location>
        <begin position="289"/>
        <end position="313"/>
    </location>
</feature>
<evidence type="ECO:0000313" key="3">
    <source>
        <dbReference type="EMBL" id="NDK39092.1"/>
    </source>
</evidence>
<sequence length="384" mass="43222">MNHPAAPPAHAVCENCSALLQGEFCHQCGQSIHNPVRHAGHAIEEVFESFWHLDGRLWRTLRDLLVPGRTALEYLAGHRQRYMPPLRLFVVMSLLAFFVGRLAIHLDEAPIPDLDVSSITGSQSVGEVERNRDRLLDELEAGRRKNGKVTPGVDPALIRKQVKIRAEAANRVDQLRAGKASATAAPRPGSVGTPPSVELLSMDNQAFDPEKNPVRIGWLPDFANRWLTRQAVHINENATRMEDRPDRWFQAFMTSLPSALFVLVPVFALMLKIAYLFKRRLYMEHLVVALYSHVFLLVALTLVFLLMALRGWAGSYAPWLSWVSTIAMVAVLTWMPLYLLLMQKRVYAQGWPLTVFKYSVIGYLYLMLLAAMAGLMFVVTLAKG</sequence>
<name>A0ABX0ABZ5_9GAMM</name>
<dbReference type="EMBL" id="QOVG01000005">
    <property type="protein sequence ID" value="NDK39092.1"/>
    <property type="molecule type" value="Genomic_DNA"/>
</dbReference>
<dbReference type="Pfam" id="PF12412">
    <property type="entry name" value="DUF3667"/>
    <property type="match status" value="1"/>
</dbReference>
<feature type="transmembrane region" description="Helical" evidence="2">
    <location>
        <begin position="319"/>
        <end position="341"/>
    </location>
</feature>
<keyword evidence="2" id="KW-0472">Membrane</keyword>
<protein>
    <submittedName>
        <fullName evidence="3">DUF3667 domain-containing protein</fullName>
    </submittedName>
</protein>